<sequence>MGVSNVIELPSPTYVLVETRIESLCAANVVVYTKVHGASCKVTRPEDLSWRRMQIVYEAKSLLIFATVSFTSLRCIQEPVAVSFLNSQFQSLL</sequence>
<comment type="caution">
    <text evidence="1">The sequence shown here is derived from an EMBL/GenBank/DDBJ whole genome shotgun (WGS) entry which is preliminary data.</text>
</comment>
<reference evidence="1" key="1">
    <citation type="submission" date="2020-07" db="EMBL/GenBank/DDBJ databases">
        <title>Multicomponent nature underlies the extraordinary mechanical properties of spider dragline silk.</title>
        <authorList>
            <person name="Kono N."/>
            <person name="Nakamura H."/>
            <person name="Mori M."/>
            <person name="Yoshida Y."/>
            <person name="Ohtoshi R."/>
            <person name="Malay A.D."/>
            <person name="Moran D.A.P."/>
            <person name="Tomita M."/>
            <person name="Numata K."/>
            <person name="Arakawa K."/>
        </authorList>
    </citation>
    <scope>NUCLEOTIDE SEQUENCE</scope>
</reference>
<name>A0A8X6I1K4_TRICU</name>
<evidence type="ECO:0000313" key="2">
    <source>
        <dbReference type="Proteomes" id="UP000887116"/>
    </source>
</evidence>
<organism evidence="1 2">
    <name type="scientific">Trichonephila clavata</name>
    <name type="common">Joro spider</name>
    <name type="synonym">Nephila clavata</name>
    <dbReference type="NCBI Taxonomy" id="2740835"/>
    <lineage>
        <taxon>Eukaryota</taxon>
        <taxon>Metazoa</taxon>
        <taxon>Ecdysozoa</taxon>
        <taxon>Arthropoda</taxon>
        <taxon>Chelicerata</taxon>
        <taxon>Arachnida</taxon>
        <taxon>Araneae</taxon>
        <taxon>Araneomorphae</taxon>
        <taxon>Entelegynae</taxon>
        <taxon>Araneoidea</taxon>
        <taxon>Nephilidae</taxon>
        <taxon>Trichonephila</taxon>
    </lineage>
</organism>
<accession>A0A8X6I1K4</accession>
<gene>
    <name evidence="1" type="ORF">TNCT_328871</name>
</gene>
<protein>
    <submittedName>
        <fullName evidence="1">Uncharacterized protein</fullName>
    </submittedName>
</protein>
<dbReference type="Proteomes" id="UP000887116">
    <property type="component" value="Unassembled WGS sequence"/>
</dbReference>
<proteinExistence type="predicted"/>
<dbReference type="AlphaFoldDB" id="A0A8X6I1K4"/>
<dbReference type="EMBL" id="BMAO01036885">
    <property type="protein sequence ID" value="GFR13759.1"/>
    <property type="molecule type" value="Genomic_DNA"/>
</dbReference>
<keyword evidence="2" id="KW-1185">Reference proteome</keyword>
<evidence type="ECO:0000313" key="1">
    <source>
        <dbReference type="EMBL" id="GFR13759.1"/>
    </source>
</evidence>